<dbReference type="InterPro" id="IPR029055">
    <property type="entry name" value="Ntn_hydrolases_N"/>
</dbReference>
<accession>F3G0L7</accession>
<dbReference type="PRINTS" id="PR01210">
    <property type="entry name" value="GGTRANSPTASE"/>
</dbReference>
<proteinExistence type="predicted"/>
<gene>
    <name evidence="1" type="ORF">PSYJA_45931</name>
</gene>
<dbReference type="SUPFAM" id="SSF56235">
    <property type="entry name" value="N-terminal nucleophile aminohydrolases (Ntn hydrolases)"/>
    <property type="match status" value="1"/>
</dbReference>
<reference evidence="1 2" key="1">
    <citation type="journal article" date="2011" name="PLoS Pathog.">
        <title>Dynamic evolution of pathogenicity revealed by sequencing and comparative genomics of 19 Pseudomonas syringae isolates.</title>
        <authorList>
            <person name="Baltrus D.A."/>
            <person name="Nishimura M.T."/>
            <person name="Romanchuk A."/>
            <person name="Chang J.H."/>
            <person name="Mukhtar M.S."/>
            <person name="Cherkis K."/>
            <person name="Roach J."/>
            <person name="Grant S.R."/>
            <person name="Jones C.D."/>
            <person name="Dangl J.L."/>
        </authorList>
    </citation>
    <scope>NUCLEOTIDE SEQUENCE [LARGE SCALE GENOMIC DNA]</scope>
    <source>
        <strain evidence="2">M301072PT</strain>
    </source>
</reference>
<evidence type="ECO:0000313" key="2">
    <source>
        <dbReference type="Proteomes" id="UP000004471"/>
    </source>
</evidence>
<keyword evidence="1" id="KW-0808">Transferase</keyword>
<dbReference type="GO" id="GO:0016740">
    <property type="term" value="F:transferase activity"/>
    <property type="evidence" value="ECO:0007669"/>
    <property type="project" value="UniProtKB-KW"/>
</dbReference>
<name>F3G0L7_PSESX</name>
<evidence type="ECO:0000313" key="1">
    <source>
        <dbReference type="EMBL" id="EGH36009.1"/>
    </source>
</evidence>
<dbReference type="EMBL" id="AEAH01004320">
    <property type="protein sequence ID" value="EGH36009.1"/>
    <property type="molecule type" value="Genomic_DNA"/>
</dbReference>
<dbReference type="Proteomes" id="UP000004471">
    <property type="component" value="Unassembled WGS sequence"/>
</dbReference>
<feature type="non-terminal residue" evidence="1">
    <location>
        <position position="1"/>
    </location>
</feature>
<dbReference type="Pfam" id="PF01019">
    <property type="entry name" value="G_glu_transpept"/>
    <property type="match status" value="1"/>
</dbReference>
<feature type="non-terminal residue" evidence="1">
    <location>
        <position position="35"/>
    </location>
</feature>
<comment type="caution">
    <text evidence="1">The sequence shown here is derived from an EMBL/GenBank/DDBJ whole genome shotgun (WGS) entry which is preliminary data.</text>
</comment>
<organism evidence="1 2">
    <name type="scientific">Pseudomonas syringae pv. japonica str. M301072</name>
    <dbReference type="NCBI Taxonomy" id="629262"/>
    <lineage>
        <taxon>Bacteria</taxon>
        <taxon>Pseudomonadati</taxon>
        <taxon>Pseudomonadota</taxon>
        <taxon>Gammaproteobacteria</taxon>
        <taxon>Pseudomonadales</taxon>
        <taxon>Pseudomonadaceae</taxon>
        <taxon>Pseudomonas</taxon>
        <taxon>Pseudomonas syringae</taxon>
    </lineage>
</organism>
<protein>
    <submittedName>
        <fullName evidence="1">Gamma-glutamyltransferase</fullName>
    </submittedName>
</protein>
<dbReference type="AlphaFoldDB" id="F3G0L7"/>
<sequence length="35" mass="3567">PAVSVPGAVSAWVELSAHYGKLPFATLAEPAIGYP</sequence>